<keyword evidence="2" id="KW-1185">Reference proteome</keyword>
<gene>
    <name evidence="1" type="ORF">SAMN04487991_4240</name>
</gene>
<dbReference type="EMBL" id="FORH01000012">
    <property type="protein sequence ID" value="SFK26139.1"/>
    <property type="molecule type" value="Genomic_DNA"/>
</dbReference>
<protein>
    <submittedName>
        <fullName evidence="1">Uncharacterized protein</fullName>
    </submittedName>
</protein>
<dbReference type="OrthoDB" id="8140613at2"/>
<sequence>MSHQTEMWQVYLYQDVEVTVIQQWVDPFGTAMLRFGLTRDGEVLAVGMSETEFLAEATFLRAEGDELVEGAR</sequence>
<dbReference type="STRING" id="588602.SAMN04487991_4240"/>
<dbReference type="AlphaFoldDB" id="A0A1I3Y411"/>
<evidence type="ECO:0000313" key="1">
    <source>
        <dbReference type="EMBL" id="SFK26139.1"/>
    </source>
</evidence>
<dbReference type="RefSeq" id="WP_090063265.1">
    <property type="nucleotide sequence ID" value="NZ_FORH01000012.1"/>
</dbReference>
<accession>A0A1I3Y411</accession>
<evidence type="ECO:0000313" key="2">
    <source>
        <dbReference type="Proteomes" id="UP000199630"/>
    </source>
</evidence>
<name>A0A1I3Y411_9RHOB</name>
<dbReference type="Proteomes" id="UP000199630">
    <property type="component" value="Unassembled WGS sequence"/>
</dbReference>
<reference evidence="2" key="1">
    <citation type="submission" date="2016-10" db="EMBL/GenBank/DDBJ databases">
        <authorList>
            <person name="Varghese N."/>
            <person name="Submissions S."/>
        </authorList>
    </citation>
    <scope>NUCLEOTIDE SEQUENCE [LARGE SCALE GENOMIC DNA]</scope>
    <source>
        <strain evidence="2">DSM 26471</strain>
    </source>
</reference>
<proteinExistence type="predicted"/>
<organism evidence="1 2">
    <name type="scientific">Celeribacter neptunius</name>
    <dbReference type="NCBI Taxonomy" id="588602"/>
    <lineage>
        <taxon>Bacteria</taxon>
        <taxon>Pseudomonadati</taxon>
        <taxon>Pseudomonadota</taxon>
        <taxon>Alphaproteobacteria</taxon>
        <taxon>Rhodobacterales</taxon>
        <taxon>Roseobacteraceae</taxon>
        <taxon>Celeribacter</taxon>
    </lineage>
</organism>